<comment type="caution">
    <text evidence="2">The sequence shown here is derived from an EMBL/GenBank/DDBJ whole genome shotgun (WGS) entry which is preliminary data.</text>
</comment>
<dbReference type="EMBL" id="JAMQOT010000001">
    <property type="protein sequence ID" value="MDF9744382.1"/>
    <property type="molecule type" value="Genomic_DNA"/>
</dbReference>
<dbReference type="AlphaFoldDB" id="A0A9Q4KZ34"/>
<proteinExistence type="predicted"/>
<keyword evidence="1" id="KW-1133">Transmembrane helix</keyword>
<evidence type="ECO:0000313" key="3">
    <source>
        <dbReference type="Proteomes" id="UP001154061"/>
    </source>
</evidence>
<gene>
    <name evidence="2" type="ORF">NDI89_02175</name>
</gene>
<evidence type="ECO:0000313" key="2">
    <source>
        <dbReference type="EMBL" id="MDF9744382.1"/>
    </source>
</evidence>
<reference evidence="2" key="1">
    <citation type="submission" date="2022-06" db="EMBL/GenBank/DDBJ databases">
        <title>Natrinema sp. a new haloarchaeum isolate from saline soil.</title>
        <authorList>
            <person name="Strakova D."/>
            <person name="Galisteo C."/>
            <person name="Sanchez-Porro C."/>
            <person name="Ventosa A."/>
        </authorList>
    </citation>
    <scope>NUCLEOTIDE SEQUENCE</scope>
    <source>
        <strain evidence="2">S1CR25-10</strain>
    </source>
</reference>
<feature type="transmembrane region" description="Helical" evidence="1">
    <location>
        <begin position="68"/>
        <end position="96"/>
    </location>
</feature>
<sequence>MSDHEVIDVDARTLSTDALDTWILLGATVAGVLVNLNALMVPLLTRIGGGVVAGFIGAYAARRVTSGIVHAVIASALVGAVAGTITAFLGALLGLYNEPPLLVFSSIGPISPMLSGLGLPSVLLIVLAFSLLTAVDGLVGGVVGSVLRALRPW</sequence>
<accession>A0A9Q4KZ34</accession>
<keyword evidence="3" id="KW-1185">Reference proteome</keyword>
<keyword evidence="1" id="KW-0472">Membrane</keyword>
<organism evidence="2 3">
    <name type="scientific">Natrinema salsiterrestre</name>
    <dbReference type="NCBI Taxonomy" id="2950540"/>
    <lineage>
        <taxon>Archaea</taxon>
        <taxon>Methanobacteriati</taxon>
        <taxon>Methanobacteriota</taxon>
        <taxon>Stenosarchaea group</taxon>
        <taxon>Halobacteria</taxon>
        <taxon>Halobacteriales</taxon>
        <taxon>Natrialbaceae</taxon>
        <taxon>Natrinema</taxon>
    </lineage>
</organism>
<feature type="transmembrane region" description="Helical" evidence="1">
    <location>
        <begin position="43"/>
        <end position="61"/>
    </location>
</feature>
<feature type="transmembrane region" description="Helical" evidence="1">
    <location>
        <begin position="122"/>
        <end position="147"/>
    </location>
</feature>
<dbReference type="RefSeq" id="WP_277519877.1">
    <property type="nucleotide sequence ID" value="NZ_JAMQOT010000001.1"/>
</dbReference>
<evidence type="ECO:0008006" key="4">
    <source>
        <dbReference type="Google" id="ProtNLM"/>
    </source>
</evidence>
<name>A0A9Q4KZ34_9EURY</name>
<protein>
    <recommendedName>
        <fullName evidence="4">DUF5518 domain-containing protein</fullName>
    </recommendedName>
</protein>
<keyword evidence="1" id="KW-0812">Transmembrane</keyword>
<dbReference type="Proteomes" id="UP001154061">
    <property type="component" value="Unassembled WGS sequence"/>
</dbReference>
<evidence type="ECO:0000256" key="1">
    <source>
        <dbReference type="SAM" id="Phobius"/>
    </source>
</evidence>